<reference evidence="2 3" key="1">
    <citation type="submission" date="2020-07" db="EMBL/GenBank/DDBJ databases">
        <title>Sequencing the genomes of 1000 actinobacteria strains.</title>
        <authorList>
            <person name="Klenk H.-P."/>
        </authorList>
    </citation>
    <scope>NUCLEOTIDE SEQUENCE [LARGE SCALE GENOMIC DNA]</scope>
    <source>
        <strain evidence="2 3">DSM 103833</strain>
    </source>
</reference>
<dbReference type="RefSeq" id="WP_179669178.1">
    <property type="nucleotide sequence ID" value="NZ_JACCFP010000001.1"/>
</dbReference>
<evidence type="ECO:0000313" key="3">
    <source>
        <dbReference type="Proteomes" id="UP000530424"/>
    </source>
</evidence>
<protein>
    <recommendedName>
        <fullName evidence="1">Microcin J25-processing protein McjB C-terminal domain-containing protein</fullName>
    </recommendedName>
</protein>
<name>A0A853C6K5_9ACTN</name>
<dbReference type="AlphaFoldDB" id="A0A853C6K5"/>
<evidence type="ECO:0000259" key="1">
    <source>
        <dbReference type="Pfam" id="PF13471"/>
    </source>
</evidence>
<evidence type="ECO:0000313" key="2">
    <source>
        <dbReference type="EMBL" id="NYJ02869.1"/>
    </source>
</evidence>
<dbReference type="Pfam" id="PF13471">
    <property type="entry name" value="Transglut_core3"/>
    <property type="match status" value="1"/>
</dbReference>
<accession>A0A853C6K5</accession>
<dbReference type="Proteomes" id="UP000530424">
    <property type="component" value="Unassembled WGS sequence"/>
</dbReference>
<dbReference type="EMBL" id="JACCFP010000001">
    <property type="protein sequence ID" value="NYJ02869.1"/>
    <property type="molecule type" value="Genomic_DNA"/>
</dbReference>
<organism evidence="2 3">
    <name type="scientific">Nocardioides thalensis</name>
    <dbReference type="NCBI Taxonomy" id="1914755"/>
    <lineage>
        <taxon>Bacteria</taxon>
        <taxon>Bacillati</taxon>
        <taxon>Actinomycetota</taxon>
        <taxon>Actinomycetes</taxon>
        <taxon>Propionibacteriales</taxon>
        <taxon>Nocardioidaceae</taxon>
        <taxon>Nocardioides</taxon>
    </lineage>
</organism>
<comment type="caution">
    <text evidence="2">The sequence shown here is derived from an EMBL/GenBank/DDBJ whole genome shotgun (WGS) entry which is preliminary data.</text>
</comment>
<sequence>MSEPSAWSTTTRRLRVLEAIALLLLARGLRKWVAMRRWASLLGENGPPAAPMALEPLAGREAVVARAVASGARRTSANCLEQAVAASLMLRRRGTRAVVVIGLDPARPDAIPHAWLVGASGSVVTGADEMPGFRPVNQFGTLE</sequence>
<feature type="domain" description="Microcin J25-processing protein McjB C-terminal" evidence="1">
    <location>
        <begin position="24"/>
        <end position="136"/>
    </location>
</feature>
<keyword evidence="3" id="KW-1185">Reference proteome</keyword>
<dbReference type="InterPro" id="IPR053521">
    <property type="entry name" value="McjB-like"/>
</dbReference>
<proteinExistence type="predicted"/>
<dbReference type="InterPro" id="IPR032708">
    <property type="entry name" value="McjB_C"/>
</dbReference>
<gene>
    <name evidence="2" type="ORF">HNR19_003567</name>
</gene>
<dbReference type="NCBIfam" id="NF033537">
    <property type="entry name" value="lasso_biosyn_B2"/>
    <property type="match status" value="1"/>
</dbReference>